<dbReference type="Proteomes" id="UP000724149">
    <property type="component" value="Unassembled WGS sequence"/>
</dbReference>
<accession>A0ABS2GKV4</accession>
<reference evidence="8 9" key="1">
    <citation type="journal article" date="2021" name="Sci. Rep.">
        <title>The distribution of antibiotic resistance genes in chicken gut microbiota commensals.</title>
        <authorList>
            <person name="Juricova H."/>
            <person name="Matiasovicova J."/>
            <person name="Kubasova T."/>
            <person name="Cejkova D."/>
            <person name="Rychlik I."/>
        </authorList>
    </citation>
    <scope>NUCLEOTIDE SEQUENCE [LARGE SCALE GENOMIC DNA]</scope>
    <source>
        <strain evidence="8 9">An564</strain>
    </source>
</reference>
<name>A0ABS2GKV4_9FIRM</name>
<evidence type="ECO:0000256" key="5">
    <source>
        <dbReference type="ARBA" id="ARBA00022801"/>
    </source>
</evidence>
<gene>
    <name evidence="8" type="ORF">H9X81_05415</name>
</gene>
<evidence type="ECO:0000313" key="8">
    <source>
        <dbReference type="EMBL" id="MBM6923130.1"/>
    </source>
</evidence>
<organism evidence="8 9">
    <name type="scientific">Hydrogenoanaerobacterium saccharovorans</name>
    <dbReference type="NCBI Taxonomy" id="474960"/>
    <lineage>
        <taxon>Bacteria</taxon>
        <taxon>Bacillati</taxon>
        <taxon>Bacillota</taxon>
        <taxon>Clostridia</taxon>
        <taxon>Eubacteriales</taxon>
        <taxon>Oscillospiraceae</taxon>
        <taxon>Hydrogenoanaerobacterium</taxon>
    </lineage>
</organism>
<sequence>MERRCAGVFVTLILLFMAMVLRIFVLSRSAYYAAVAGGQSSWLLEVDQSRGQIYDCNLKPLTGSETRYVAAVEPSADAAGALYPVLAEEDREAATHALAGLTPFVIDVTSPEVYAPGVEVFEVQDRVSAGQTAVHLIGYLDSEGKGVTGLEAAFDEYLRSCGGSLSVRYATDTMGQALSSTAPEVVNENYGAGGGVVLTIDREIQQAAEQAAARYFEKGAVVVLDVHTGEIRAMASLPSYDPTNVAAALEDPDSPLINRALLPYSVGSTFKVLVAATAIEQGYADHTHDCPGYIQVEDVIFHCHNLAGHGLLNMTQALEKSCNPYFVSLIQLTGGESVAAKAAAIGFGSPLELADGITASAGRLPTYEELAVPGQTANFGFGQGYLTATPLQIAQLMATVANDGAAVTPKLIAGYTEDGQTISEYTPTYSPRQVIRESAALQVQQMMIQVVEEGSGTKARPKALGAGGKTASAQTGTYDENGEEIVQAWFAGFYPADEPQYAIAVLAEGMESGGDYAAPVFAKICDRIAELGKLNG</sequence>
<evidence type="ECO:0000256" key="6">
    <source>
        <dbReference type="ARBA" id="ARBA00023251"/>
    </source>
</evidence>
<dbReference type="EC" id="3.5.2.6" evidence="3"/>
<evidence type="ECO:0000256" key="3">
    <source>
        <dbReference type="ARBA" id="ARBA00012865"/>
    </source>
</evidence>
<dbReference type="PANTHER" id="PTHR30627:SF6">
    <property type="entry name" value="BETA-LACTAMASE YBXI-RELATED"/>
    <property type="match status" value="1"/>
</dbReference>
<dbReference type="InterPro" id="IPR001460">
    <property type="entry name" value="PCN-bd_Tpept"/>
</dbReference>
<keyword evidence="5" id="KW-0378">Hydrolase</keyword>
<keyword evidence="4" id="KW-0732">Signal</keyword>
<comment type="similarity">
    <text evidence="2">Belongs to the class-D beta-lactamase family.</text>
</comment>
<dbReference type="InterPro" id="IPR012338">
    <property type="entry name" value="Beta-lactam/transpept-like"/>
</dbReference>
<dbReference type="InterPro" id="IPR036138">
    <property type="entry name" value="PBP_dimer_sf"/>
</dbReference>
<evidence type="ECO:0000256" key="1">
    <source>
        <dbReference type="ARBA" id="ARBA00001526"/>
    </source>
</evidence>
<feature type="domain" description="Penicillin-binding protein transpeptidase" evidence="7">
    <location>
        <begin position="219"/>
        <end position="525"/>
    </location>
</feature>
<keyword evidence="6" id="KW-0046">Antibiotic resistance</keyword>
<comment type="caution">
    <text evidence="8">The sequence shown here is derived from an EMBL/GenBank/DDBJ whole genome shotgun (WGS) entry which is preliminary data.</text>
</comment>
<evidence type="ECO:0000256" key="4">
    <source>
        <dbReference type="ARBA" id="ARBA00022729"/>
    </source>
</evidence>
<evidence type="ECO:0000256" key="2">
    <source>
        <dbReference type="ARBA" id="ARBA00007898"/>
    </source>
</evidence>
<evidence type="ECO:0000313" key="9">
    <source>
        <dbReference type="Proteomes" id="UP000724149"/>
    </source>
</evidence>
<dbReference type="SUPFAM" id="SSF56601">
    <property type="entry name" value="beta-lactamase/transpeptidase-like"/>
    <property type="match status" value="1"/>
</dbReference>
<protein>
    <recommendedName>
        <fullName evidence="3">beta-lactamase</fullName>
        <ecNumber evidence="3">3.5.2.6</ecNumber>
    </recommendedName>
</protein>
<evidence type="ECO:0000259" key="7">
    <source>
        <dbReference type="Pfam" id="PF00905"/>
    </source>
</evidence>
<dbReference type="PANTHER" id="PTHR30627">
    <property type="entry name" value="PEPTIDOGLYCAN D,D-TRANSPEPTIDASE"/>
    <property type="match status" value="1"/>
</dbReference>
<keyword evidence="9" id="KW-1185">Reference proteome</keyword>
<dbReference type="Gene3D" id="3.40.710.10">
    <property type="entry name" value="DD-peptidase/beta-lactamase superfamily"/>
    <property type="match status" value="1"/>
</dbReference>
<dbReference type="Pfam" id="PF00905">
    <property type="entry name" value="Transpeptidase"/>
    <property type="match status" value="1"/>
</dbReference>
<dbReference type="SUPFAM" id="SSF56519">
    <property type="entry name" value="Penicillin binding protein dimerisation domain"/>
    <property type="match status" value="1"/>
</dbReference>
<proteinExistence type="inferred from homology"/>
<dbReference type="RefSeq" id="WP_204720392.1">
    <property type="nucleotide sequence ID" value="NZ_JACSNR010000004.1"/>
</dbReference>
<comment type="catalytic activity">
    <reaction evidence="1">
        <text>a beta-lactam + H2O = a substituted beta-amino acid</text>
        <dbReference type="Rhea" id="RHEA:20401"/>
        <dbReference type="ChEBI" id="CHEBI:15377"/>
        <dbReference type="ChEBI" id="CHEBI:35627"/>
        <dbReference type="ChEBI" id="CHEBI:140347"/>
        <dbReference type="EC" id="3.5.2.6"/>
    </reaction>
</comment>
<dbReference type="Gene3D" id="3.90.1310.10">
    <property type="entry name" value="Penicillin-binding protein 2a (Domain 2)"/>
    <property type="match status" value="1"/>
</dbReference>
<dbReference type="EMBL" id="JACSNR010000004">
    <property type="protein sequence ID" value="MBM6923130.1"/>
    <property type="molecule type" value="Genomic_DNA"/>
</dbReference>
<dbReference type="InterPro" id="IPR050515">
    <property type="entry name" value="Beta-lactam/transpept"/>
</dbReference>